<dbReference type="InterPro" id="IPR023606">
    <property type="entry name" value="CoA-Trfase_III_dom_1_sf"/>
</dbReference>
<gene>
    <name evidence="2" type="ORF">FR698_04160</name>
</gene>
<dbReference type="OrthoDB" id="5294844at2"/>
<dbReference type="PANTHER" id="PTHR48207">
    <property type="entry name" value="SUCCINATE--HYDROXYMETHYLGLUTARATE COA-TRANSFERASE"/>
    <property type="match status" value="1"/>
</dbReference>
<proteinExistence type="predicted"/>
<dbReference type="SUPFAM" id="SSF89796">
    <property type="entry name" value="CoA-transferase family III (CaiB/BaiF)"/>
    <property type="match status" value="1"/>
</dbReference>
<comment type="caution">
    <text evidence="2">The sequence shown here is derived from an EMBL/GenBank/DDBJ whole genome shotgun (WGS) entry which is preliminary data.</text>
</comment>
<sequence length="398" mass="44077">MSERMPLSGLKVIELGTLIAGPFCGRLLAEFGAEVIKIEPPGEGDPLRKWRMLYKDTSLWWYVQGRNKKSVTVNLHAPEGQEIVRRLARDADILVENFRPGAMEKWNLGWEQLSAVNPKLVMVRISGYGQTGPYRDRPGFGAIGESMGGLRHLTGFPDQPPVRVGVSIGDSIAALHGVIGALMALRHREVNGGRGQVVDVALYESVFNLMESLLPEYDMYGFVRQRSGSSLPGIVPSNTYPCQDGKYVVIGANADSIFKRMMKAIGRDDLANDPELARNDGRVRHTERIETAIRDWTQAHSLEEVLAVLERAEVPAGRIYDIADIVADPHYQAREMIREYRLPDGHPLKLPGIVPKLSETPGDTRWLGPALGEHTDEVLESLGYGAQARSRLREAGII</sequence>
<dbReference type="GO" id="GO:0008410">
    <property type="term" value="F:CoA-transferase activity"/>
    <property type="evidence" value="ECO:0007669"/>
    <property type="project" value="TreeGrafter"/>
</dbReference>
<dbReference type="Gene3D" id="3.30.1540.10">
    <property type="entry name" value="formyl-coa transferase, domain 3"/>
    <property type="match status" value="1"/>
</dbReference>
<accession>A0A5C7EML5</accession>
<dbReference type="Gene3D" id="3.40.50.10540">
    <property type="entry name" value="Crotonobetainyl-coa:carnitine coa-transferase, domain 1"/>
    <property type="match status" value="1"/>
</dbReference>
<dbReference type="Pfam" id="PF02515">
    <property type="entry name" value="CoA_transf_3"/>
    <property type="match status" value="1"/>
</dbReference>
<organism evidence="2 3">
    <name type="scientific">Pelomicrobium methylotrophicum</name>
    <dbReference type="NCBI Taxonomy" id="2602750"/>
    <lineage>
        <taxon>Bacteria</taxon>
        <taxon>Pseudomonadati</taxon>
        <taxon>Pseudomonadota</taxon>
        <taxon>Hydrogenophilia</taxon>
        <taxon>Hydrogenophilia incertae sedis</taxon>
        <taxon>Pelomicrobium</taxon>
    </lineage>
</organism>
<reference evidence="2 3" key="1">
    <citation type="submission" date="2019-08" db="EMBL/GenBank/DDBJ databases">
        <title>Pelomicrobium methylotrophicum gen. nov., sp. nov. a moderately thermophilic, facultatively anaerobic, lithoautotrophic and methylotrophic bacterium isolated from a terrestrial mud volcano.</title>
        <authorList>
            <person name="Slobodkina G.B."/>
            <person name="Merkel A.Y."/>
            <person name="Slobodkin A.I."/>
        </authorList>
    </citation>
    <scope>NUCLEOTIDE SEQUENCE [LARGE SCALE GENOMIC DNA]</scope>
    <source>
        <strain evidence="2 3">SM250</strain>
    </source>
</reference>
<dbReference type="InterPro" id="IPR044855">
    <property type="entry name" value="CoA-Trfase_III_dom3_sf"/>
</dbReference>
<dbReference type="EMBL" id="VPFL01000004">
    <property type="protein sequence ID" value="TXF12839.1"/>
    <property type="molecule type" value="Genomic_DNA"/>
</dbReference>
<protein>
    <submittedName>
        <fullName evidence="2">CoA transferase</fullName>
    </submittedName>
</protein>
<dbReference type="RefSeq" id="WP_147798920.1">
    <property type="nucleotide sequence ID" value="NZ_VPFL01000004.1"/>
</dbReference>
<dbReference type="InParanoid" id="A0A5C7EML5"/>
<dbReference type="PANTHER" id="PTHR48207:SF3">
    <property type="entry name" value="SUCCINATE--HYDROXYMETHYLGLUTARATE COA-TRANSFERASE"/>
    <property type="match status" value="1"/>
</dbReference>
<dbReference type="InterPro" id="IPR003673">
    <property type="entry name" value="CoA-Trfase_fam_III"/>
</dbReference>
<dbReference type="Proteomes" id="UP000321201">
    <property type="component" value="Unassembled WGS sequence"/>
</dbReference>
<keyword evidence="1 2" id="KW-0808">Transferase</keyword>
<evidence type="ECO:0000313" key="3">
    <source>
        <dbReference type="Proteomes" id="UP000321201"/>
    </source>
</evidence>
<dbReference type="AlphaFoldDB" id="A0A5C7EML5"/>
<name>A0A5C7EML5_9PROT</name>
<evidence type="ECO:0000256" key="1">
    <source>
        <dbReference type="ARBA" id="ARBA00022679"/>
    </source>
</evidence>
<dbReference type="InterPro" id="IPR050483">
    <property type="entry name" value="CoA-transferase_III_domain"/>
</dbReference>
<keyword evidence="3" id="KW-1185">Reference proteome</keyword>
<evidence type="ECO:0000313" key="2">
    <source>
        <dbReference type="EMBL" id="TXF12839.1"/>
    </source>
</evidence>